<accession>A0A1F7FD72</accession>
<reference evidence="11 12" key="1">
    <citation type="journal article" date="2016" name="Nat. Commun.">
        <title>Thousands of microbial genomes shed light on interconnected biogeochemical processes in an aquifer system.</title>
        <authorList>
            <person name="Anantharaman K."/>
            <person name="Brown C.T."/>
            <person name="Hug L.A."/>
            <person name="Sharon I."/>
            <person name="Castelle C.J."/>
            <person name="Probst A.J."/>
            <person name="Thomas B.C."/>
            <person name="Singh A."/>
            <person name="Wilkins M.J."/>
            <person name="Karaoz U."/>
            <person name="Brodie E.L."/>
            <person name="Williams K.H."/>
            <person name="Hubbard S.S."/>
            <person name="Banfield J.F."/>
        </authorList>
    </citation>
    <scope>NUCLEOTIDE SEQUENCE [LARGE SCALE GENOMIC DNA]</scope>
</reference>
<dbReference type="GO" id="GO:0015935">
    <property type="term" value="C:small ribosomal subunit"/>
    <property type="evidence" value="ECO:0007669"/>
    <property type="project" value="InterPro"/>
</dbReference>
<dbReference type="Gene3D" id="3.10.290.10">
    <property type="entry name" value="RNA-binding S4 domain"/>
    <property type="match status" value="1"/>
</dbReference>
<dbReference type="NCBIfam" id="NF003717">
    <property type="entry name" value="PRK05327.1"/>
    <property type="match status" value="1"/>
</dbReference>
<dbReference type="GO" id="GO:0019843">
    <property type="term" value="F:rRNA binding"/>
    <property type="evidence" value="ECO:0007669"/>
    <property type="project" value="UniProtKB-UniRule"/>
</dbReference>
<dbReference type="CDD" id="cd00165">
    <property type="entry name" value="S4"/>
    <property type="match status" value="1"/>
</dbReference>
<dbReference type="NCBIfam" id="TIGR01017">
    <property type="entry name" value="rpsD_bact"/>
    <property type="match status" value="1"/>
</dbReference>
<dbReference type="HAMAP" id="MF_01306_B">
    <property type="entry name" value="Ribosomal_uS4_B"/>
    <property type="match status" value="1"/>
</dbReference>
<evidence type="ECO:0000259" key="10">
    <source>
        <dbReference type="SMART" id="SM01390"/>
    </source>
</evidence>
<evidence type="ECO:0000256" key="6">
    <source>
        <dbReference type="ARBA" id="ARBA00035254"/>
    </source>
</evidence>
<dbReference type="InterPro" id="IPR022801">
    <property type="entry name" value="Ribosomal_uS4"/>
</dbReference>
<dbReference type="AlphaFoldDB" id="A0A1F7FD72"/>
<dbReference type="Gene3D" id="1.10.1050.10">
    <property type="entry name" value="Ribosomal Protein S4 Delta 41, Chain A, domain 1"/>
    <property type="match status" value="1"/>
</dbReference>
<feature type="domain" description="RNA-binding S4" evidence="9">
    <location>
        <begin position="101"/>
        <end position="161"/>
    </location>
</feature>
<evidence type="ECO:0000256" key="4">
    <source>
        <dbReference type="ARBA" id="ARBA00022980"/>
    </source>
</evidence>
<evidence type="ECO:0000256" key="1">
    <source>
        <dbReference type="ARBA" id="ARBA00007465"/>
    </source>
</evidence>
<gene>
    <name evidence="7" type="primary">rpsD</name>
    <name evidence="11" type="ORF">A2519_20845</name>
</gene>
<dbReference type="Pfam" id="PF00163">
    <property type="entry name" value="Ribosomal_S4"/>
    <property type="match status" value="1"/>
</dbReference>
<evidence type="ECO:0000256" key="7">
    <source>
        <dbReference type="HAMAP-Rule" id="MF_01306"/>
    </source>
</evidence>
<keyword evidence="5 7" id="KW-0687">Ribonucleoprotein</keyword>
<evidence type="ECO:0000313" key="12">
    <source>
        <dbReference type="Proteomes" id="UP000179243"/>
    </source>
</evidence>
<dbReference type="PANTHER" id="PTHR11831:SF4">
    <property type="entry name" value="SMALL RIBOSOMAL SUBUNIT PROTEIN US4M"/>
    <property type="match status" value="1"/>
</dbReference>
<dbReference type="EMBL" id="MFYX01000067">
    <property type="protein sequence ID" value="OGK04629.1"/>
    <property type="molecule type" value="Genomic_DNA"/>
</dbReference>
<dbReference type="SMART" id="SM01390">
    <property type="entry name" value="Ribosomal_S4"/>
    <property type="match status" value="1"/>
</dbReference>
<name>A0A1F7FD72_UNCRA</name>
<dbReference type="InterPro" id="IPR005709">
    <property type="entry name" value="Ribosomal_uS4_bac-type"/>
</dbReference>
<dbReference type="FunFam" id="3.10.290.10:FF:000001">
    <property type="entry name" value="30S ribosomal protein S4"/>
    <property type="match status" value="1"/>
</dbReference>
<dbReference type="GO" id="GO:0003735">
    <property type="term" value="F:structural constituent of ribosome"/>
    <property type="evidence" value="ECO:0007669"/>
    <property type="project" value="InterPro"/>
</dbReference>
<comment type="subunit">
    <text evidence="7">Part of the 30S ribosomal subunit. Contacts protein S5. The interaction surface between S4 and S5 is involved in control of translational fidelity.</text>
</comment>
<comment type="function">
    <text evidence="7">One of the primary rRNA binding proteins, it binds directly to 16S rRNA where it nucleates assembly of the body of the 30S subunit.</text>
</comment>
<evidence type="ECO:0000256" key="8">
    <source>
        <dbReference type="RuleBase" id="RU003699"/>
    </source>
</evidence>
<dbReference type="InterPro" id="IPR036986">
    <property type="entry name" value="S4_RNA-bd_sf"/>
</dbReference>
<dbReference type="PANTHER" id="PTHR11831">
    <property type="entry name" value="30S 40S RIBOSOMAL PROTEIN"/>
    <property type="match status" value="1"/>
</dbReference>
<comment type="function">
    <text evidence="7">With S5 and S12 plays an important role in translational accuracy.</text>
</comment>
<dbReference type="PROSITE" id="PS00632">
    <property type="entry name" value="RIBOSOMAL_S4"/>
    <property type="match status" value="1"/>
</dbReference>
<evidence type="ECO:0000256" key="5">
    <source>
        <dbReference type="ARBA" id="ARBA00023274"/>
    </source>
</evidence>
<dbReference type="InterPro" id="IPR001912">
    <property type="entry name" value="Ribosomal_uS4_N"/>
</dbReference>
<keyword evidence="3 7" id="KW-0694">RNA-binding</keyword>
<dbReference type="SUPFAM" id="SSF55174">
    <property type="entry name" value="Alpha-L RNA-binding motif"/>
    <property type="match status" value="1"/>
</dbReference>
<dbReference type="Proteomes" id="UP000179243">
    <property type="component" value="Unassembled WGS sequence"/>
</dbReference>
<dbReference type="GO" id="GO:0042274">
    <property type="term" value="P:ribosomal small subunit biogenesis"/>
    <property type="evidence" value="ECO:0007669"/>
    <property type="project" value="TreeGrafter"/>
</dbReference>
<protein>
    <recommendedName>
        <fullName evidence="6 7">Small ribosomal subunit protein uS4</fullName>
    </recommendedName>
</protein>
<dbReference type="PROSITE" id="PS50889">
    <property type="entry name" value="S4"/>
    <property type="match status" value="1"/>
</dbReference>
<dbReference type="FunFam" id="1.10.1050.10:FF:000001">
    <property type="entry name" value="30S ribosomal protein S4"/>
    <property type="match status" value="1"/>
</dbReference>
<dbReference type="Pfam" id="PF01479">
    <property type="entry name" value="S4"/>
    <property type="match status" value="1"/>
</dbReference>
<evidence type="ECO:0000256" key="2">
    <source>
        <dbReference type="ARBA" id="ARBA00022730"/>
    </source>
</evidence>
<dbReference type="InterPro" id="IPR002942">
    <property type="entry name" value="S4_RNA-bd"/>
</dbReference>
<dbReference type="InterPro" id="IPR018079">
    <property type="entry name" value="Ribosomal_uS4_CS"/>
</dbReference>
<evidence type="ECO:0000256" key="3">
    <source>
        <dbReference type="ARBA" id="ARBA00022884"/>
    </source>
</evidence>
<feature type="domain" description="Small ribosomal subunit protein uS4 N-terminal" evidence="10">
    <location>
        <begin position="3"/>
        <end position="100"/>
    </location>
</feature>
<comment type="caution">
    <text evidence="11">The sequence shown here is derived from an EMBL/GenBank/DDBJ whole genome shotgun (WGS) entry which is preliminary data.</text>
</comment>
<dbReference type="GO" id="GO:0006412">
    <property type="term" value="P:translation"/>
    <property type="evidence" value="ECO:0007669"/>
    <property type="project" value="UniProtKB-UniRule"/>
</dbReference>
<keyword evidence="4 7" id="KW-0689">Ribosomal protein</keyword>
<dbReference type="SMART" id="SM00363">
    <property type="entry name" value="S4"/>
    <property type="match status" value="1"/>
</dbReference>
<comment type="similarity">
    <text evidence="1 7 8">Belongs to the universal ribosomal protein uS4 family.</text>
</comment>
<evidence type="ECO:0000259" key="9">
    <source>
        <dbReference type="SMART" id="SM00363"/>
    </source>
</evidence>
<keyword evidence="2 7" id="KW-0699">rRNA-binding</keyword>
<evidence type="ECO:0000313" key="11">
    <source>
        <dbReference type="EMBL" id="OGK04629.1"/>
    </source>
</evidence>
<sequence length="211" mass="23932">MIVSNGPQCKLCRREGAKLMLKGNRCYLDKCAMERRDYAPGQHGAVQRRKKSSSGFAEQLREKQKIKRMYGLREQQFRNTFKKAVRMPGVTGENFLRILELRLDNIVFRMGFAPSRNAARQLVKHGHFLVNGKKVDIPSFQLRAGDVVSIKERSRKVEVVHAALSNQGRGVSIDWIQVDKVKLSGTVAAVPTRDQIPTPVNELLVVELYSK</sequence>
<organism evidence="11 12">
    <name type="scientific">Candidatus Raymondbacteria bacterium RIFOXYD12_FULL_49_13</name>
    <dbReference type="NCBI Taxonomy" id="1817890"/>
    <lineage>
        <taxon>Bacteria</taxon>
        <taxon>Raymondiibacteriota</taxon>
    </lineage>
</organism>
<proteinExistence type="inferred from homology"/>